<proteinExistence type="predicted"/>
<dbReference type="STRING" id="553218.CAMRE0001_0617"/>
<keyword evidence="2" id="KW-1185">Reference proteome</keyword>
<organism evidence="1 2">
    <name type="scientific">Campylobacter rectus RM3267</name>
    <dbReference type="NCBI Taxonomy" id="553218"/>
    <lineage>
        <taxon>Bacteria</taxon>
        <taxon>Pseudomonadati</taxon>
        <taxon>Campylobacterota</taxon>
        <taxon>Epsilonproteobacteria</taxon>
        <taxon>Campylobacterales</taxon>
        <taxon>Campylobacteraceae</taxon>
        <taxon>Campylobacter</taxon>
    </lineage>
</organism>
<reference evidence="1 2" key="1">
    <citation type="submission" date="2008-08" db="EMBL/GenBank/DDBJ databases">
        <authorList>
            <person name="Madupu R."/>
            <person name="Durkin A.S."/>
            <person name="Torralba M."/>
            <person name="Methe B."/>
            <person name="Sutton G.G."/>
            <person name="Strausberg R.L."/>
            <person name="Nelson K.E."/>
        </authorList>
    </citation>
    <scope>NUCLEOTIDE SEQUENCE [LARGE SCALE GENOMIC DNA]</scope>
    <source>
        <strain evidence="1 2">RM3267</strain>
    </source>
</reference>
<protein>
    <submittedName>
        <fullName evidence="1">Uncharacterized protein</fullName>
    </submittedName>
</protein>
<dbReference type="AlphaFoldDB" id="B9D1F8"/>
<gene>
    <name evidence="1" type="ORF">CAMRE0001_0617</name>
</gene>
<accession>B9D1F8</accession>
<comment type="caution">
    <text evidence="1">The sequence shown here is derived from an EMBL/GenBank/DDBJ whole genome shotgun (WGS) entry which is preliminary data.</text>
</comment>
<name>B9D1F8_CAMRE</name>
<evidence type="ECO:0000313" key="1">
    <source>
        <dbReference type="EMBL" id="EEF14119.1"/>
    </source>
</evidence>
<dbReference type="Proteomes" id="UP000003082">
    <property type="component" value="Unassembled WGS sequence"/>
</dbReference>
<sequence length="72" mass="8694">MDFASYLGTKFDKKHLNLFKNSLPRVWRAKFDGFYEVIFRMLFEGLVKINTRGRPICPVLFLRRDFKNHLKI</sequence>
<evidence type="ECO:0000313" key="2">
    <source>
        <dbReference type="Proteomes" id="UP000003082"/>
    </source>
</evidence>
<dbReference type="EMBL" id="ACFU01000009">
    <property type="protein sequence ID" value="EEF14119.1"/>
    <property type="molecule type" value="Genomic_DNA"/>
</dbReference>